<accession>A0A7X8MW91</accession>
<name>A0A7X8MW91_9CORY</name>
<evidence type="ECO:0000313" key="2">
    <source>
        <dbReference type="Proteomes" id="UP000568696"/>
    </source>
</evidence>
<proteinExistence type="predicted"/>
<evidence type="ECO:0008006" key="3">
    <source>
        <dbReference type="Google" id="ProtNLM"/>
    </source>
</evidence>
<dbReference type="AlphaFoldDB" id="A0A7X8MW91"/>
<organism evidence="1 2">
    <name type="scientific">Corynebacterium pollutisoli</name>
    <dbReference type="NCBI Taxonomy" id="1610489"/>
    <lineage>
        <taxon>Bacteria</taxon>
        <taxon>Bacillati</taxon>
        <taxon>Actinomycetota</taxon>
        <taxon>Actinomycetes</taxon>
        <taxon>Mycobacteriales</taxon>
        <taxon>Corynebacteriaceae</taxon>
        <taxon>Corynebacterium</taxon>
    </lineage>
</organism>
<evidence type="ECO:0000313" key="1">
    <source>
        <dbReference type="EMBL" id="NLP39627.1"/>
    </source>
</evidence>
<comment type="caution">
    <text evidence="1">The sequence shown here is derived from an EMBL/GenBank/DDBJ whole genome shotgun (WGS) entry which is preliminary data.</text>
</comment>
<dbReference type="EMBL" id="JAAYSN010000208">
    <property type="protein sequence ID" value="NLP39627.1"/>
    <property type="molecule type" value="Genomic_DNA"/>
</dbReference>
<dbReference type="Proteomes" id="UP000568696">
    <property type="component" value="Unassembled WGS sequence"/>
</dbReference>
<reference evidence="1 2" key="1">
    <citation type="journal article" date="2020" name="Biotechnol. Biofuels">
        <title>New insights from the biogas microbiome by comprehensive genome-resolved metagenomics of nearly 1600 species originating from multiple anaerobic digesters.</title>
        <authorList>
            <person name="Campanaro S."/>
            <person name="Treu L."/>
            <person name="Rodriguez-R L.M."/>
            <person name="Kovalovszki A."/>
            <person name="Ziels R.M."/>
            <person name="Maus I."/>
            <person name="Zhu X."/>
            <person name="Kougias P.G."/>
            <person name="Basile A."/>
            <person name="Luo G."/>
            <person name="Schluter A."/>
            <person name="Konstantinidis K.T."/>
            <person name="Angelidaki I."/>
        </authorList>
    </citation>
    <scope>NUCLEOTIDE SEQUENCE [LARGE SCALE GENOMIC DNA]</scope>
    <source>
        <strain evidence="1">AS23ysBPME_344</strain>
    </source>
</reference>
<protein>
    <recommendedName>
        <fullName evidence="3">Tetratricopeptide repeat-containing protein</fullName>
    </recommendedName>
</protein>
<sequence length="459" mass="48786">MSSVNALAEFRALLDQAGAFMESGDPRWEEALAAARACAAGLPADAAGEAGIRLHIADHFVALRDNDLPRARGHLGTALALLDDDPSQDPVRFGLLDDLLKTHLLAEDLPAAAGTLRLMESLAWEGPQREVMLRNREGDLALAGHDYRAAQAAYTEAVAAARAHPELAEHLGAALVSLATAQSHAGDADSAERTVAQARAVVNSNINDLAGLYEVELSISRIRGDVATAHRIYADYQRFLADKGEFAHRVLHDEAAAGSALEAQATGEHEHAAVLYRELAESAGHATNRSLSLLRAAAATWDSGDHAGAFALLDDAAAGLSDSSYLTLRASIEIYRAQFVASLPYLSIPVVRSLLPRAQAATIVLRHLSFQVDTAAARREFARYWATEAVEVCCHLAFEIGDNRSVADIIDLVAATPAVRVAGPSLLVSAPPRTGGLQEAYRIAAAEYGVRVEDPDPRG</sequence>
<gene>
    <name evidence="1" type="ORF">GX356_07920</name>
</gene>